<dbReference type="Proteomes" id="UP000253410">
    <property type="component" value="Unassembled WGS sequence"/>
</dbReference>
<dbReference type="EMBL" id="QFFJ01000001">
    <property type="protein sequence ID" value="RBL91513.1"/>
    <property type="molecule type" value="Genomic_DNA"/>
</dbReference>
<keyword evidence="2" id="KW-1185">Reference proteome</keyword>
<dbReference type="GO" id="GO:0016853">
    <property type="term" value="F:isomerase activity"/>
    <property type="evidence" value="ECO:0007669"/>
    <property type="project" value="UniProtKB-KW"/>
</dbReference>
<dbReference type="SUPFAM" id="SSF52833">
    <property type="entry name" value="Thioredoxin-like"/>
    <property type="match status" value="1"/>
</dbReference>
<dbReference type="InterPro" id="IPR036249">
    <property type="entry name" value="Thioredoxin-like_sf"/>
</dbReference>
<sequence>MSAPLFCDPVTGVCEIPGAVTTAVSAATAGMPVSKPIKLIYFTDPICSTCWGIEPQWRRLKLEYGHLLEIHYHMGGLLPSWEVYNSGGISGPVDVAHHWEEVSHYYQMPIDGSIWLEDPLDSSYPPSVWFKAAQLQDGPRSIIFLRRLREMVFMEKKNITRQEHVKDAAAYAQLDLTKLEQDFNQQAQLLFEQDLQLGRQMGVRGFPSVFMINQAGHRELVYGAKPYVVFTTALRKLLPEALPRTYLKGLDIFSYFPTLTTKEYAVLHDIAFETAAAQLESFRQQQQLSVVKAGGGELWRRSYLDF</sequence>
<dbReference type="CDD" id="cd03025">
    <property type="entry name" value="DsbA_FrnE_like"/>
    <property type="match status" value="1"/>
</dbReference>
<dbReference type="Gene3D" id="1.10.472.60">
    <property type="entry name" value="putative protein disulfide isomerase domain"/>
    <property type="match status" value="1"/>
</dbReference>
<keyword evidence="1" id="KW-0413">Isomerase</keyword>
<dbReference type="Gene3D" id="3.40.30.10">
    <property type="entry name" value="Glutaredoxin"/>
    <property type="match status" value="1"/>
</dbReference>
<name>A0A365XYU7_9BACT</name>
<gene>
    <name evidence="1" type="ORF">DF182_02565</name>
</gene>
<dbReference type="RefSeq" id="WP_113614111.1">
    <property type="nucleotide sequence ID" value="NZ_QFFJ01000001.1"/>
</dbReference>
<protein>
    <submittedName>
        <fullName evidence="1">Dithiol-disulfide isomerase</fullName>
    </submittedName>
</protein>
<dbReference type="AlphaFoldDB" id="A0A365XYU7"/>
<reference evidence="1 2" key="1">
    <citation type="submission" date="2018-05" db="EMBL/GenBank/DDBJ databases">
        <title>Chitinophaga sp. K3CV102501T nov., isolated from isolated from a monsoon evergreen broad-leaved forest soil.</title>
        <authorList>
            <person name="Lv Y."/>
        </authorList>
    </citation>
    <scope>NUCLEOTIDE SEQUENCE [LARGE SCALE GENOMIC DNA]</scope>
    <source>
        <strain evidence="1 2">GDMCC 1.1325</strain>
    </source>
</reference>
<organism evidence="1 2">
    <name type="scientific">Chitinophaga flava</name>
    <dbReference type="NCBI Taxonomy" id="2259036"/>
    <lineage>
        <taxon>Bacteria</taxon>
        <taxon>Pseudomonadati</taxon>
        <taxon>Bacteroidota</taxon>
        <taxon>Chitinophagia</taxon>
        <taxon>Chitinophagales</taxon>
        <taxon>Chitinophagaceae</taxon>
        <taxon>Chitinophaga</taxon>
    </lineage>
</organism>
<evidence type="ECO:0000313" key="1">
    <source>
        <dbReference type="EMBL" id="RBL91513.1"/>
    </source>
</evidence>
<dbReference type="PANTHER" id="PTHR13887:SF47">
    <property type="entry name" value="CLPXP ADAPTER PROTEIN SPXH"/>
    <property type="match status" value="1"/>
</dbReference>
<dbReference type="PANTHER" id="PTHR13887">
    <property type="entry name" value="GLUTATHIONE S-TRANSFERASE KAPPA"/>
    <property type="match status" value="1"/>
</dbReference>
<accession>A0A365XYU7</accession>
<comment type="caution">
    <text evidence="1">The sequence shown here is derived from an EMBL/GenBank/DDBJ whole genome shotgun (WGS) entry which is preliminary data.</text>
</comment>
<dbReference type="OrthoDB" id="9813770at2"/>
<dbReference type="Pfam" id="PF13743">
    <property type="entry name" value="Thioredoxin_5"/>
    <property type="match status" value="1"/>
</dbReference>
<proteinExistence type="predicted"/>
<evidence type="ECO:0000313" key="2">
    <source>
        <dbReference type="Proteomes" id="UP000253410"/>
    </source>
</evidence>